<reference evidence="1" key="1">
    <citation type="submission" date="2022-01" db="EMBL/GenBank/DDBJ databases">
        <authorList>
            <person name="King R."/>
        </authorList>
    </citation>
    <scope>NUCLEOTIDE SEQUENCE</scope>
</reference>
<dbReference type="PANTHER" id="PTHR45913">
    <property type="entry name" value="EPM2A-INTERACTING PROTEIN 1"/>
    <property type="match status" value="1"/>
</dbReference>
<dbReference type="PANTHER" id="PTHR45913:SF21">
    <property type="entry name" value="DUF4371 DOMAIN-CONTAINING PROTEIN"/>
    <property type="match status" value="1"/>
</dbReference>
<evidence type="ECO:0000313" key="1">
    <source>
        <dbReference type="EMBL" id="CAH1113884.1"/>
    </source>
</evidence>
<accession>A0A9P0GHI6</accession>
<dbReference type="EMBL" id="OV651819">
    <property type="protein sequence ID" value="CAH1113884.1"/>
    <property type="molecule type" value="Genomic_DNA"/>
</dbReference>
<organism evidence="1 2">
    <name type="scientific">Psylliodes chrysocephalus</name>
    <dbReference type="NCBI Taxonomy" id="3402493"/>
    <lineage>
        <taxon>Eukaryota</taxon>
        <taxon>Metazoa</taxon>
        <taxon>Ecdysozoa</taxon>
        <taxon>Arthropoda</taxon>
        <taxon>Hexapoda</taxon>
        <taxon>Insecta</taxon>
        <taxon>Pterygota</taxon>
        <taxon>Neoptera</taxon>
        <taxon>Endopterygota</taxon>
        <taxon>Coleoptera</taxon>
        <taxon>Polyphaga</taxon>
        <taxon>Cucujiformia</taxon>
        <taxon>Chrysomeloidea</taxon>
        <taxon>Chrysomelidae</taxon>
        <taxon>Galerucinae</taxon>
        <taxon>Alticini</taxon>
        <taxon>Psylliodes</taxon>
    </lineage>
</organism>
<evidence type="ECO:0000313" key="2">
    <source>
        <dbReference type="Proteomes" id="UP001153636"/>
    </source>
</evidence>
<dbReference type="OrthoDB" id="6769553at2759"/>
<dbReference type="Proteomes" id="UP001153636">
    <property type="component" value="Chromosome 7"/>
</dbReference>
<sequence length="528" mass="59950">MKRLQSQGFSCKQAEEDADADIIKTSIEIARDTNKTVIVVGQDIDFLVLLNQLTSNNHDIYFLKPGSGNVKDLFFTSNSFKYESFKNIVAFLHCFSGCDTTSGFAGKGKKSILRTDLDNCVYFSLQLDESTDIVDTTQMAVFVRMVFSDYTIKEDLLKFIPLKEHTTGQELFSHLKNIISSEKIPISKMVGLTTDGAPAMAVSHDASNSFNAEEVASEPDLVPELQNKSADAEDVVYVKHGRGSADFFTSDPCLWDVSDEIKDFICTQSSVKQNSDSDFNESKRPYPDKIRFLSKSLFTKKLQNGENKQSVDGLFTIKRELLKRVVTAVKYLIVQGLALRGSDELNCRNFIELLKFIAQFDPFMAEHLRQYSDQVSQNILRLRTSVTKAVSYRKENSLSTINNVLLLKKDIDNASFHVFGDHKNCVIYFCQKHIDETKNEITNFRSKPEFFTRLLQIIHALSDHSRSLLHDVDSNIVEQFHATVAKFVGGKRINYSRERSYQSRCFAAVVSYNSKSGNLELKKYFKPY</sequence>
<gene>
    <name evidence="1" type="ORF">PSYICH_LOCUS13640</name>
</gene>
<keyword evidence="2" id="KW-1185">Reference proteome</keyword>
<proteinExistence type="predicted"/>
<name>A0A9P0GHI6_9CUCU</name>
<dbReference type="AlphaFoldDB" id="A0A9P0GHI6"/>
<protein>
    <submittedName>
        <fullName evidence="1">Uncharacterized protein</fullName>
    </submittedName>
</protein>